<evidence type="ECO:0000256" key="8">
    <source>
        <dbReference type="ARBA" id="ARBA00022977"/>
    </source>
</evidence>
<dbReference type="GO" id="GO:0009229">
    <property type="term" value="P:thiamine diphosphate biosynthetic process"/>
    <property type="evidence" value="ECO:0007669"/>
    <property type="project" value="UniProtKB-UniRule"/>
</dbReference>
<dbReference type="InterPro" id="IPR054173">
    <property type="entry name" value="ThiI_fer"/>
</dbReference>
<dbReference type="Gene3D" id="3.30.2130.30">
    <property type="match status" value="1"/>
</dbReference>
<dbReference type="HAMAP" id="MF_00021">
    <property type="entry name" value="ThiI"/>
    <property type="match status" value="1"/>
</dbReference>
<dbReference type="GO" id="GO:0052837">
    <property type="term" value="P:thiazole biosynthetic process"/>
    <property type="evidence" value="ECO:0007669"/>
    <property type="project" value="TreeGrafter"/>
</dbReference>
<feature type="binding site" evidence="18">
    <location>
        <begin position="183"/>
        <end position="184"/>
    </location>
    <ligand>
        <name>ATP</name>
        <dbReference type="ChEBI" id="CHEBI:30616"/>
    </ligand>
</feature>
<evidence type="ECO:0000256" key="13">
    <source>
        <dbReference type="ARBA" id="ARBA00066827"/>
    </source>
</evidence>
<dbReference type="PANTHER" id="PTHR43209">
    <property type="entry name" value="TRNA SULFURTRANSFERASE"/>
    <property type="match status" value="1"/>
</dbReference>
<dbReference type="CDD" id="cd11716">
    <property type="entry name" value="THUMP_ThiI"/>
    <property type="match status" value="1"/>
</dbReference>
<sequence length="426" mass="49462">MKKKILIRFGDLMLKGKNINFFLKRIRVHVKEKLKDLDVKYKFEHDRIYIEYMDENEKEICRRLKQIPGIFSFSIVHLAKLDIDDIVRVSIYVINTEIDRLYKTFKVDTKRANKDFPMTSLEVSMKIAPMILSQVDKKLIVDVKHPEEVLHVELRKEMTYIYLSSIKGMGGFPFGTGGKALMMMSGGIDSPVASYLAMKQGIELELFHFESTPMTPLESVQKVIDLAKVLAKYTTYQTIKLHIVPFKEIHEQILANVFDPYIITVLRRMMYRIAEIYAKKHKLLALLNGESVGQVASQTLNSMQVVEGVTKMPVLRPLITYDKQDIINIAKEIESFDISIRPFNDCCSIYVPRNPVTKPMDLYARKYERTFEYEPLVEKAVQDVITLDVNETFDFDIASYGFSVKEAYDNYLSQRDDELDDHIETK</sequence>
<dbReference type="InterPro" id="IPR049962">
    <property type="entry name" value="THUMP_ThiI"/>
</dbReference>
<evidence type="ECO:0000256" key="6">
    <source>
        <dbReference type="ARBA" id="ARBA00022840"/>
    </source>
</evidence>
<dbReference type="GO" id="GO:0004810">
    <property type="term" value="F:CCA tRNA nucleotidyltransferase activity"/>
    <property type="evidence" value="ECO:0007669"/>
    <property type="project" value="InterPro"/>
</dbReference>
<dbReference type="EC" id="2.8.1.4" evidence="13 18"/>
<dbReference type="GO" id="GO:0009228">
    <property type="term" value="P:thiamine biosynthetic process"/>
    <property type="evidence" value="ECO:0007669"/>
    <property type="project" value="UniProtKB-KW"/>
</dbReference>
<evidence type="ECO:0000256" key="18">
    <source>
        <dbReference type="HAMAP-Rule" id="MF_00021"/>
    </source>
</evidence>
<dbReference type="PANTHER" id="PTHR43209:SF1">
    <property type="entry name" value="TRNA SULFURTRANSFERASE"/>
    <property type="match status" value="1"/>
</dbReference>
<keyword evidence="3 18" id="KW-0820">tRNA-binding</keyword>
<dbReference type="PROSITE" id="PS51165">
    <property type="entry name" value="THUMP"/>
    <property type="match status" value="1"/>
</dbReference>
<evidence type="ECO:0000256" key="12">
    <source>
        <dbReference type="ARBA" id="ARBA00061472"/>
    </source>
</evidence>
<dbReference type="InterPro" id="IPR050102">
    <property type="entry name" value="tRNA_sulfurtransferase_ThiI"/>
</dbReference>
<evidence type="ECO:0000313" key="20">
    <source>
        <dbReference type="Proteomes" id="UP000620133"/>
    </source>
</evidence>
<keyword evidence="8 18" id="KW-0784">Thiamine biosynthesis</keyword>
<dbReference type="InterPro" id="IPR004114">
    <property type="entry name" value="THUMP_dom"/>
</dbReference>
<dbReference type="RefSeq" id="WP_231756763.1">
    <property type="nucleotide sequence ID" value="NZ_AP024412.1"/>
</dbReference>
<protein>
    <recommendedName>
        <fullName evidence="14 18">Probable tRNA sulfurtransferase</fullName>
        <ecNumber evidence="13 18">2.8.1.4</ecNumber>
    </recommendedName>
    <alternativeName>
        <fullName evidence="15 18">Sulfur carrier protein ThiS sulfurtransferase</fullName>
    </alternativeName>
    <alternativeName>
        <fullName evidence="16 18">Thiamine biosynthesis protein ThiI</fullName>
    </alternativeName>
    <alternativeName>
        <fullName evidence="17 18">tRNA 4-thiouridine synthase</fullName>
    </alternativeName>
</protein>
<dbReference type="Pfam" id="PF22025">
    <property type="entry name" value="ThiI_fer"/>
    <property type="match status" value="1"/>
</dbReference>
<keyword evidence="5 18" id="KW-0547">Nucleotide-binding</keyword>
<gene>
    <name evidence="18 19" type="primary">thiI</name>
    <name evidence="19" type="ORF">MPAN_014550</name>
</gene>
<evidence type="ECO:0000256" key="14">
    <source>
        <dbReference type="ARBA" id="ARBA00071867"/>
    </source>
</evidence>
<comment type="catalytic activity">
    <reaction evidence="9 18">
        <text>[ThiI sulfur-carrier protein]-S-sulfanyl-L-cysteine + a uridine in tRNA + 2 reduced [2Fe-2S]-[ferredoxin] + ATP + H(+) = [ThiI sulfur-carrier protein]-L-cysteine + a 4-thiouridine in tRNA + 2 oxidized [2Fe-2S]-[ferredoxin] + AMP + diphosphate</text>
        <dbReference type="Rhea" id="RHEA:24176"/>
        <dbReference type="Rhea" id="RHEA-COMP:10000"/>
        <dbReference type="Rhea" id="RHEA-COMP:10001"/>
        <dbReference type="Rhea" id="RHEA-COMP:13337"/>
        <dbReference type="Rhea" id="RHEA-COMP:13338"/>
        <dbReference type="Rhea" id="RHEA-COMP:13339"/>
        <dbReference type="Rhea" id="RHEA-COMP:13340"/>
        <dbReference type="ChEBI" id="CHEBI:15378"/>
        <dbReference type="ChEBI" id="CHEBI:29950"/>
        <dbReference type="ChEBI" id="CHEBI:30616"/>
        <dbReference type="ChEBI" id="CHEBI:33019"/>
        <dbReference type="ChEBI" id="CHEBI:33737"/>
        <dbReference type="ChEBI" id="CHEBI:33738"/>
        <dbReference type="ChEBI" id="CHEBI:61963"/>
        <dbReference type="ChEBI" id="CHEBI:65315"/>
        <dbReference type="ChEBI" id="CHEBI:136798"/>
        <dbReference type="ChEBI" id="CHEBI:456215"/>
        <dbReference type="EC" id="2.8.1.4"/>
    </reaction>
</comment>
<feature type="binding site" evidence="18">
    <location>
        <position position="298"/>
    </location>
    <ligand>
        <name>ATP</name>
        <dbReference type="ChEBI" id="CHEBI:30616"/>
    </ligand>
</feature>
<evidence type="ECO:0000256" key="10">
    <source>
        <dbReference type="ARBA" id="ARBA00052330"/>
    </source>
</evidence>
<reference evidence="19" key="1">
    <citation type="submission" date="2021-01" db="EMBL/GenBank/DDBJ databases">
        <title>Draft genome sequence of Acholeplasmataceae bacterium strain Mahy22.</title>
        <authorList>
            <person name="Watanabe M."/>
            <person name="Kojima H."/>
            <person name="Fukui M."/>
        </authorList>
    </citation>
    <scope>NUCLEOTIDE SEQUENCE</scope>
    <source>
        <strain evidence="19">Mahy22</strain>
    </source>
</reference>
<dbReference type="InterPro" id="IPR003720">
    <property type="entry name" value="tRNA_STrfase"/>
</dbReference>
<dbReference type="GO" id="GO:0005524">
    <property type="term" value="F:ATP binding"/>
    <property type="evidence" value="ECO:0007669"/>
    <property type="project" value="UniProtKB-UniRule"/>
</dbReference>
<comment type="function">
    <text evidence="11 18">Catalyzes the ATP-dependent transfer of a sulfur to tRNA to produce 4-thiouridine in position 8 of tRNAs, which functions as a near-UV photosensor. Also catalyzes the transfer of sulfur to the sulfur carrier protein ThiS, forming ThiS-thiocarboxylate. This is a step in the synthesis of thiazole, in the thiamine biosynthesis pathway. The sulfur is donated as persulfide by IscS.</text>
</comment>
<dbReference type="SMART" id="SM00981">
    <property type="entry name" value="THUMP"/>
    <property type="match status" value="1"/>
</dbReference>
<dbReference type="NCBIfam" id="TIGR00342">
    <property type="entry name" value="tRNA uracil 4-sulfurtransferase ThiI"/>
    <property type="match status" value="1"/>
</dbReference>
<keyword evidence="4 18" id="KW-0808">Transferase</keyword>
<evidence type="ECO:0000256" key="4">
    <source>
        <dbReference type="ARBA" id="ARBA00022679"/>
    </source>
</evidence>
<dbReference type="Proteomes" id="UP000620133">
    <property type="component" value="Chromosome"/>
</dbReference>
<dbReference type="Pfam" id="PF02568">
    <property type="entry name" value="ThiI"/>
    <property type="match status" value="1"/>
</dbReference>
<keyword evidence="20" id="KW-1185">Reference proteome</keyword>
<keyword evidence="6 18" id="KW-0067">ATP-binding</keyword>
<evidence type="ECO:0000256" key="3">
    <source>
        <dbReference type="ARBA" id="ARBA00022555"/>
    </source>
</evidence>
<dbReference type="CDD" id="cd01712">
    <property type="entry name" value="PPase_ThiI"/>
    <property type="match status" value="1"/>
</dbReference>
<dbReference type="GO" id="GO:0000049">
    <property type="term" value="F:tRNA binding"/>
    <property type="evidence" value="ECO:0007669"/>
    <property type="project" value="UniProtKB-UniRule"/>
</dbReference>
<comment type="catalytic activity">
    <reaction evidence="10 18">
        <text>[ThiS sulfur-carrier protein]-C-terminal Gly-Gly-AMP + S-sulfanyl-L-cysteinyl-[cysteine desulfurase] + AH2 = [ThiS sulfur-carrier protein]-C-terminal-Gly-aminoethanethioate + L-cysteinyl-[cysteine desulfurase] + A + AMP + 2 H(+)</text>
        <dbReference type="Rhea" id="RHEA:43340"/>
        <dbReference type="Rhea" id="RHEA-COMP:12157"/>
        <dbReference type="Rhea" id="RHEA-COMP:12158"/>
        <dbReference type="Rhea" id="RHEA-COMP:12910"/>
        <dbReference type="Rhea" id="RHEA-COMP:19908"/>
        <dbReference type="ChEBI" id="CHEBI:13193"/>
        <dbReference type="ChEBI" id="CHEBI:15378"/>
        <dbReference type="ChEBI" id="CHEBI:17499"/>
        <dbReference type="ChEBI" id="CHEBI:29950"/>
        <dbReference type="ChEBI" id="CHEBI:61963"/>
        <dbReference type="ChEBI" id="CHEBI:90618"/>
        <dbReference type="ChEBI" id="CHEBI:232372"/>
        <dbReference type="ChEBI" id="CHEBI:456215"/>
    </reaction>
</comment>
<evidence type="ECO:0000256" key="1">
    <source>
        <dbReference type="ARBA" id="ARBA00004496"/>
    </source>
</evidence>
<keyword evidence="7 18" id="KW-0694">RNA-binding</keyword>
<keyword evidence="2 18" id="KW-0963">Cytoplasm</keyword>
<dbReference type="Pfam" id="PF02926">
    <property type="entry name" value="THUMP"/>
    <property type="match status" value="1"/>
</dbReference>
<evidence type="ECO:0000256" key="2">
    <source>
        <dbReference type="ARBA" id="ARBA00022490"/>
    </source>
</evidence>
<organism evidence="19 20">
    <name type="scientific">Mariniplasma anaerobium</name>
    <dbReference type="NCBI Taxonomy" id="2735436"/>
    <lineage>
        <taxon>Bacteria</taxon>
        <taxon>Bacillati</taxon>
        <taxon>Mycoplasmatota</taxon>
        <taxon>Mollicutes</taxon>
        <taxon>Acholeplasmatales</taxon>
        <taxon>Acholeplasmataceae</taxon>
        <taxon>Mariniplasma</taxon>
    </lineage>
</organism>
<evidence type="ECO:0000256" key="9">
    <source>
        <dbReference type="ARBA" id="ARBA00050570"/>
    </source>
</evidence>
<feature type="binding site" evidence="18">
    <location>
        <position position="267"/>
    </location>
    <ligand>
        <name>ATP</name>
        <dbReference type="ChEBI" id="CHEBI:30616"/>
    </ligand>
</feature>
<dbReference type="UniPathway" id="UPA00060"/>
<accession>A0A7U9XVI5</accession>
<dbReference type="SUPFAM" id="SSF143437">
    <property type="entry name" value="THUMP domain-like"/>
    <property type="match status" value="1"/>
</dbReference>
<evidence type="ECO:0000256" key="11">
    <source>
        <dbReference type="ARBA" id="ARBA00058382"/>
    </source>
</evidence>
<evidence type="ECO:0000313" key="19">
    <source>
        <dbReference type="EMBL" id="BCR36562.1"/>
    </source>
</evidence>
<evidence type="ECO:0000256" key="7">
    <source>
        <dbReference type="ARBA" id="ARBA00022884"/>
    </source>
</evidence>
<comment type="similarity">
    <text evidence="12 18">Belongs to the ThiI family.</text>
</comment>
<proteinExistence type="inferred from homology"/>
<dbReference type="EMBL" id="AP024412">
    <property type="protein sequence ID" value="BCR36562.1"/>
    <property type="molecule type" value="Genomic_DNA"/>
</dbReference>
<feature type="binding site" evidence="18">
    <location>
        <position position="289"/>
    </location>
    <ligand>
        <name>ATP</name>
        <dbReference type="ChEBI" id="CHEBI:30616"/>
    </ligand>
</feature>
<dbReference type="AlphaFoldDB" id="A0A7U9XVI5"/>
<dbReference type="InterPro" id="IPR020536">
    <property type="entry name" value="ThiI_AANH"/>
</dbReference>
<dbReference type="InterPro" id="IPR049961">
    <property type="entry name" value="ThiI_N"/>
</dbReference>
<dbReference type="GO" id="GO:0002937">
    <property type="term" value="P:tRNA 4-thiouridine biosynthesis"/>
    <property type="evidence" value="ECO:0007669"/>
    <property type="project" value="TreeGrafter"/>
</dbReference>
<name>A0A7U9XVI5_9MOLU</name>
<dbReference type="KEGG" id="manr:MPAN_014550"/>
<feature type="binding site" evidence="18">
    <location>
        <begin position="208"/>
        <end position="209"/>
    </location>
    <ligand>
        <name>ATP</name>
        <dbReference type="ChEBI" id="CHEBI:30616"/>
    </ligand>
</feature>
<dbReference type="SUPFAM" id="SSF52402">
    <property type="entry name" value="Adenine nucleotide alpha hydrolases-like"/>
    <property type="match status" value="1"/>
</dbReference>
<evidence type="ECO:0000256" key="16">
    <source>
        <dbReference type="ARBA" id="ARBA00077849"/>
    </source>
</evidence>
<evidence type="ECO:0000256" key="15">
    <source>
        <dbReference type="ARBA" id="ARBA00075337"/>
    </source>
</evidence>
<dbReference type="FunFam" id="3.40.50.620:FF:000053">
    <property type="entry name" value="Probable tRNA sulfurtransferase"/>
    <property type="match status" value="1"/>
</dbReference>
<dbReference type="GO" id="GO:0140741">
    <property type="term" value="F:tRNA-uracil-4 sulfurtransferase activity"/>
    <property type="evidence" value="ECO:0007669"/>
    <property type="project" value="UniProtKB-EC"/>
</dbReference>
<dbReference type="InterPro" id="IPR014729">
    <property type="entry name" value="Rossmann-like_a/b/a_fold"/>
</dbReference>
<dbReference type="GO" id="GO:0005829">
    <property type="term" value="C:cytosol"/>
    <property type="evidence" value="ECO:0007669"/>
    <property type="project" value="TreeGrafter"/>
</dbReference>
<evidence type="ECO:0000256" key="5">
    <source>
        <dbReference type="ARBA" id="ARBA00022741"/>
    </source>
</evidence>
<comment type="subcellular location">
    <subcellularLocation>
        <location evidence="1 18">Cytoplasm</location>
    </subcellularLocation>
</comment>
<comment type="pathway">
    <text evidence="18">Cofactor biosynthesis; thiamine diphosphate biosynthesis.</text>
</comment>
<evidence type="ECO:0000256" key="17">
    <source>
        <dbReference type="ARBA" id="ARBA00080570"/>
    </source>
</evidence>
<dbReference type="Gene3D" id="3.40.50.620">
    <property type="entry name" value="HUPs"/>
    <property type="match status" value="1"/>
</dbReference>